<evidence type="ECO:0000313" key="3">
    <source>
        <dbReference type="EMBL" id="MCS7484537.1"/>
    </source>
</evidence>
<dbReference type="Proteomes" id="UP001141259">
    <property type="component" value="Unassembled WGS sequence"/>
</dbReference>
<keyword evidence="4" id="KW-1185">Reference proteome</keyword>
<evidence type="ECO:0000256" key="2">
    <source>
        <dbReference type="SAM" id="SignalP"/>
    </source>
</evidence>
<proteinExistence type="predicted"/>
<sequence>MRRTAGLLLTTAALCLTATACAATGTPTAATGARAAGTTTSAGTTGTPDGDCPLNASDLSTATGLVFELADIRKDHALETQPDVKALVCVYTSSAKPQDAGDPLVLRVDTVNGANAAATRARFESSCTDNNGTLGDSTVTNAKTCTRGGTTIEGDITAGDRTVDVYFVNATTDTAAELTRAFDKVLASVA</sequence>
<evidence type="ECO:0008006" key="5">
    <source>
        <dbReference type="Google" id="ProtNLM"/>
    </source>
</evidence>
<dbReference type="PROSITE" id="PS51257">
    <property type="entry name" value="PROKAR_LIPOPROTEIN"/>
    <property type="match status" value="1"/>
</dbReference>
<comment type="caution">
    <text evidence="3">The sequence shown here is derived from an EMBL/GenBank/DDBJ whole genome shotgun (WGS) entry which is preliminary data.</text>
</comment>
<dbReference type="RefSeq" id="WP_259629984.1">
    <property type="nucleotide sequence ID" value="NZ_JANYMP010000048.1"/>
</dbReference>
<name>A0A9X2VYH7_9PSEU</name>
<organism evidence="3 4">
    <name type="scientific">Umezawaea endophytica</name>
    <dbReference type="NCBI Taxonomy" id="1654476"/>
    <lineage>
        <taxon>Bacteria</taxon>
        <taxon>Bacillati</taxon>
        <taxon>Actinomycetota</taxon>
        <taxon>Actinomycetes</taxon>
        <taxon>Pseudonocardiales</taxon>
        <taxon>Pseudonocardiaceae</taxon>
        <taxon>Umezawaea</taxon>
    </lineage>
</organism>
<protein>
    <recommendedName>
        <fullName evidence="5">DUF3558 domain-containing protein</fullName>
    </recommendedName>
</protein>
<dbReference type="AlphaFoldDB" id="A0A9X2VYH7"/>
<feature type="compositionally biased region" description="Low complexity" evidence="1">
    <location>
        <begin position="31"/>
        <end position="47"/>
    </location>
</feature>
<feature type="region of interest" description="Disordered" evidence="1">
    <location>
        <begin position="31"/>
        <end position="52"/>
    </location>
</feature>
<evidence type="ECO:0000256" key="1">
    <source>
        <dbReference type="SAM" id="MobiDB-lite"/>
    </source>
</evidence>
<keyword evidence="2" id="KW-0732">Signal</keyword>
<reference evidence="3" key="1">
    <citation type="submission" date="2022-08" db="EMBL/GenBank/DDBJ databases">
        <authorList>
            <person name="Tistechok S."/>
            <person name="Samborskyy M."/>
            <person name="Roman I."/>
        </authorList>
    </citation>
    <scope>NUCLEOTIDE SEQUENCE</scope>
    <source>
        <strain evidence="3">DSM 103496</strain>
    </source>
</reference>
<accession>A0A9X2VYH7</accession>
<gene>
    <name evidence="3" type="ORF">NZH93_47575</name>
</gene>
<dbReference type="EMBL" id="JANYMP010000048">
    <property type="protein sequence ID" value="MCS7484537.1"/>
    <property type="molecule type" value="Genomic_DNA"/>
</dbReference>
<evidence type="ECO:0000313" key="4">
    <source>
        <dbReference type="Proteomes" id="UP001141259"/>
    </source>
</evidence>
<feature type="chain" id="PRO_5040955435" description="DUF3558 domain-containing protein" evidence="2">
    <location>
        <begin position="23"/>
        <end position="190"/>
    </location>
</feature>
<feature type="signal peptide" evidence="2">
    <location>
        <begin position="1"/>
        <end position="22"/>
    </location>
</feature>